<dbReference type="InterPro" id="IPR037069">
    <property type="entry name" value="AcylCoA_DH/ox_N_sf"/>
</dbReference>
<dbReference type="Gene3D" id="1.10.540.10">
    <property type="entry name" value="Acyl-CoA dehydrogenase/oxidase, N-terminal domain"/>
    <property type="match status" value="1"/>
</dbReference>
<evidence type="ECO:0000256" key="3">
    <source>
        <dbReference type="ARBA" id="ARBA00022630"/>
    </source>
</evidence>
<dbReference type="SUPFAM" id="SSF47203">
    <property type="entry name" value="Acyl-CoA dehydrogenase C-terminal domain-like"/>
    <property type="match status" value="1"/>
</dbReference>
<keyword evidence="3 6" id="KW-0285">Flavoprotein</keyword>
<gene>
    <name evidence="10" type="ORF">ACFYM3_36605</name>
</gene>
<dbReference type="PANTHER" id="PTHR48083">
    <property type="entry name" value="MEDIUM-CHAIN SPECIFIC ACYL-COA DEHYDROGENASE, MITOCHONDRIAL-RELATED"/>
    <property type="match status" value="1"/>
</dbReference>
<dbReference type="InterPro" id="IPR046373">
    <property type="entry name" value="Acyl-CoA_Oxase/DH_mid-dom_sf"/>
</dbReference>
<dbReference type="InterPro" id="IPR013786">
    <property type="entry name" value="AcylCoA_DH/ox_N"/>
</dbReference>
<evidence type="ECO:0000256" key="2">
    <source>
        <dbReference type="ARBA" id="ARBA00009347"/>
    </source>
</evidence>
<keyword evidence="11" id="KW-1185">Reference proteome</keyword>
<evidence type="ECO:0000256" key="1">
    <source>
        <dbReference type="ARBA" id="ARBA00001974"/>
    </source>
</evidence>
<reference evidence="10 11" key="1">
    <citation type="submission" date="2024-10" db="EMBL/GenBank/DDBJ databases">
        <title>The Natural Products Discovery Center: Release of the First 8490 Sequenced Strains for Exploring Actinobacteria Biosynthetic Diversity.</title>
        <authorList>
            <person name="Kalkreuter E."/>
            <person name="Kautsar S.A."/>
            <person name="Yang D."/>
            <person name="Bader C.D."/>
            <person name="Teijaro C.N."/>
            <person name="Fluegel L."/>
            <person name="Davis C.M."/>
            <person name="Simpson J.R."/>
            <person name="Lauterbach L."/>
            <person name="Steele A.D."/>
            <person name="Gui C."/>
            <person name="Meng S."/>
            <person name="Li G."/>
            <person name="Viehrig K."/>
            <person name="Ye F."/>
            <person name="Su P."/>
            <person name="Kiefer A.F."/>
            <person name="Nichols A."/>
            <person name="Cepeda A.J."/>
            <person name="Yan W."/>
            <person name="Fan B."/>
            <person name="Jiang Y."/>
            <person name="Adhikari A."/>
            <person name="Zheng C.-J."/>
            <person name="Schuster L."/>
            <person name="Cowan T.M."/>
            <person name="Smanski M.J."/>
            <person name="Chevrette M.G."/>
            <person name="De Carvalho L.P.S."/>
            <person name="Shen B."/>
        </authorList>
    </citation>
    <scope>NUCLEOTIDE SEQUENCE [LARGE SCALE GENOMIC DNA]</scope>
    <source>
        <strain evidence="10 11">NPDC007066</strain>
    </source>
</reference>
<evidence type="ECO:0000313" key="11">
    <source>
        <dbReference type="Proteomes" id="UP001601288"/>
    </source>
</evidence>
<dbReference type="Proteomes" id="UP001601288">
    <property type="component" value="Unassembled WGS sequence"/>
</dbReference>
<evidence type="ECO:0000259" key="7">
    <source>
        <dbReference type="Pfam" id="PF00441"/>
    </source>
</evidence>
<evidence type="ECO:0000256" key="4">
    <source>
        <dbReference type="ARBA" id="ARBA00022827"/>
    </source>
</evidence>
<sequence length="388" mass="41153">MTALITDSDEHRLIRESTAKIAARYGHAYYSERARTGAGVEELWSELGEAGLLGVHLPEEFGGGGAGLAELVVVLEELSAHGMPLLSSVISPAICGSILAAHASPEMKRAWLPDIATGRRRMAFAITEPDAGSNSHAITTTARSDGDGWRISGSKYFISALNEADAVLVVTRDGDLAPSASGRSPLSLFVVPLDSPGLQFQPIETELVCPDKQFTLFFDDVRVSGDALIGERGKGLRQVFAGLNPERITASALSNGIGRYAVGKARDYARERTVWSAPIGAHQGISHPLAEAHIGVELARLATARSAELFDAGQDAAAAANIAKFTAAEASLKALDQAIQTHGGNGLSREYGLADLWFVARMLRTAPVSREMVLNFVAQHSLGLPNSY</sequence>
<dbReference type="InterPro" id="IPR009100">
    <property type="entry name" value="AcylCoA_DH/oxidase_NM_dom_sf"/>
</dbReference>
<evidence type="ECO:0000259" key="8">
    <source>
        <dbReference type="Pfam" id="PF02770"/>
    </source>
</evidence>
<dbReference type="Gene3D" id="1.20.140.10">
    <property type="entry name" value="Butyryl-CoA Dehydrogenase, subunit A, domain 3"/>
    <property type="match status" value="1"/>
</dbReference>
<dbReference type="InterPro" id="IPR036250">
    <property type="entry name" value="AcylCo_DH-like_C"/>
</dbReference>
<dbReference type="CDD" id="cd00567">
    <property type="entry name" value="ACAD"/>
    <property type="match status" value="1"/>
</dbReference>
<dbReference type="Pfam" id="PF00441">
    <property type="entry name" value="Acyl-CoA_dh_1"/>
    <property type="match status" value="1"/>
</dbReference>
<evidence type="ECO:0000256" key="6">
    <source>
        <dbReference type="RuleBase" id="RU362125"/>
    </source>
</evidence>
<dbReference type="SUPFAM" id="SSF56645">
    <property type="entry name" value="Acyl-CoA dehydrogenase NM domain-like"/>
    <property type="match status" value="1"/>
</dbReference>
<proteinExistence type="inferred from homology"/>
<dbReference type="InterPro" id="IPR050741">
    <property type="entry name" value="Acyl-CoA_dehydrogenase"/>
</dbReference>
<comment type="similarity">
    <text evidence="2 6">Belongs to the acyl-CoA dehydrogenase family.</text>
</comment>
<organism evidence="10 11">
    <name type="scientific">Streptomyces massasporeus</name>
    <dbReference type="NCBI Taxonomy" id="67324"/>
    <lineage>
        <taxon>Bacteria</taxon>
        <taxon>Bacillati</taxon>
        <taxon>Actinomycetota</taxon>
        <taxon>Actinomycetes</taxon>
        <taxon>Kitasatosporales</taxon>
        <taxon>Streptomycetaceae</taxon>
        <taxon>Streptomyces</taxon>
    </lineage>
</organism>
<feature type="domain" description="Acyl-CoA oxidase/dehydrogenase middle" evidence="8">
    <location>
        <begin position="123"/>
        <end position="221"/>
    </location>
</feature>
<feature type="domain" description="Acyl-CoA dehydrogenase/oxidase N-terminal" evidence="9">
    <location>
        <begin position="8"/>
        <end position="118"/>
    </location>
</feature>
<name>A0ABW6LQW4_9ACTN</name>
<accession>A0ABW6LQW4</accession>
<dbReference type="PANTHER" id="PTHR48083:SF1">
    <property type="entry name" value="DEHYDROGENASE, PUTATIVE (AFU_ORTHOLOGUE AFUA_7G06510)-RELATED"/>
    <property type="match status" value="1"/>
</dbReference>
<dbReference type="Pfam" id="PF02770">
    <property type="entry name" value="Acyl-CoA_dh_M"/>
    <property type="match status" value="1"/>
</dbReference>
<evidence type="ECO:0000256" key="5">
    <source>
        <dbReference type="ARBA" id="ARBA00023002"/>
    </source>
</evidence>
<dbReference type="RefSeq" id="WP_358289238.1">
    <property type="nucleotide sequence ID" value="NZ_JBEYGJ010000037.1"/>
</dbReference>
<dbReference type="Gene3D" id="2.40.110.10">
    <property type="entry name" value="Butyryl-CoA Dehydrogenase, subunit A, domain 2"/>
    <property type="match status" value="1"/>
</dbReference>
<dbReference type="InterPro" id="IPR006091">
    <property type="entry name" value="Acyl-CoA_Oxase/DH_mid-dom"/>
</dbReference>
<dbReference type="InterPro" id="IPR009075">
    <property type="entry name" value="AcylCo_DH/oxidase_C"/>
</dbReference>
<keyword evidence="4 6" id="KW-0274">FAD</keyword>
<dbReference type="EMBL" id="JBIAFP010000030">
    <property type="protein sequence ID" value="MFE9230007.1"/>
    <property type="molecule type" value="Genomic_DNA"/>
</dbReference>
<comment type="cofactor">
    <cofactor evidence="1 6">
        <name>FAD</name>
        <dbReference type="ChEBI" id="CHEBI:57692"/>
    </cofactor>
</comment>
<dbReference type="Pfam" id="PF02771">
    <property type="entry name" value="Acyl-CoA_dh_N"/>
    <property type="match status" value="1"/>
</dbReference>
<evidence type="ECO:0000259" key="9">
    <source>
        <dbReference type="Pfam" id="PF02771"/>
    </source>
</evidence>
<keyword evidence="5 6" id="KW-0560">Oxidoreductase</keyword>
<feature type="domain" description="Acyl-CoA dehydrogenase/oxidase C-terminal" evidence="7">
    <location>
        <begin position="233"/>
        <end position="380"/>
    </location>
</feature>
<protein>
    <submittedName>
        <fullName evidence="10">Acyl-CoA dehydrogenase</fullName>
    </submittedName>
</protein>
<evidence type="ECO:0000313" key="10">
    <source>
        <dbReference type="EMBL" id="MFE9230007.1"/>
    </source>
</evidence>
<comment type="caution">
    <text evidence="10">The sequence shown here is derived from an EMBL/GenBank/DDBJ whole genome shotgun (WGS) entry which is preliminary data.</text>
</comment>